<keyword evidence="5" id="KW-1185">Reference proteome</keyword>
<sequence>MDSNNTAGSNVATRVSADTIPKEIMAVLPTDPNEQLEMSHRIANLAFSQKVCVLEAENNQLRQTLMQRQSQIKALERRVTNLELEVNDAQEKARHSMEEQTKLVGEKNALIGTVKKLNRDLAKLDSFKRNLLQSLQDEDETVPGGATMTPARDLSSDRLVNSVLSSSAALPPATPPRSYATPAAPTPGSTMNISTSSAAPPAPKALSPTFGASPAAGISLGGSDGSPRVDGKEFFRQARSRLAYEQFSQFLQNIKELNAHRQTREETLKKAQEIFGSENGDLYQSFESLLSRHLPL</sequence>
<feature type="domain" description="At4g15545-like C-terminal" evidence="3">
    <location>
        <begin position="227"/>
        <end position="293"/>
    </location>
</feature>
<evidence type="ECO:0000313" key="5">
    <source>
        <dbReference type="Proteomes" id="UP001190700"/>
    </source>
</evidence>
<dbReference type="PANTHER" id="PTHR47383:SF8">
    <property type="entry name" value="OS01G0768300 PROTEIN"/>
    <property type="match status" value="1"/>
</dbReference>
<evidence type="ECO:0000256" key="2">
    <source>
        <dbReference type="SAM" id="MobiDB-lite"/>
    </source>
</evidence>
<keyword evidence="1" id="KW-0175">Coiled coil</keyword>
<feature type="region of interest" description="Disordered" evidence="2">
    <location>
        <begin position="167"/>
        <end position="210"/>
    </location>
</feature>
<dbReference type="Proteomes" id="UP001190700">
    <property type="component" value="Unassembled WGS sequence"/>
</dbReference>
<accession>A0AAE0G2T3</accession>
<evidence type="ECO:0000259" key="3">
    <source>
        <dbReference type="Pfam" id="PF25972"/>
    </source>
</evidence>
<gene>
    <name evidence="4" type="ORF">CYMTET_21720</name>
</gene>
<feature type="compositionally biased region" description="Low complexity" evidence="2">
    <location>
        <begin position="194"/>
        <end position="208"/>
    </location>
</feature>
<protein>
    <recommendedName>
        <fullName evidence="3">At4g15545-like C-terminal domain-containing protein</fullName>
    </recommendedName>
</protein>
<dbReference type="AlphaFoldDB" id="A0AAE0G2T3"/>
<dbReference type="Pfam" id="PF25972">
    <property type="entry name" value="At4g15545_C"/>
    <property type="match status" value="1"/>
</dbReference>
<comment type="caution">
    <text evidence="4">The sequence shown here is derived from an EMBL/GenBank/DDBJ whole genome shotgun (WGS) entry which is preliminary data.</text>
</comment>
<dbReference type="InterPro" id="IPR058936">
    <property type="entry name" value="At4g15545-like"/>
</dbReference>
<evidence type="ECO:0000313" key="4">
    <source>
        <dbReference type="EMBL" id="KAK3269856.1"/>
    </source>
</evidence>
<dbReference type="EMBL" id="LGRX02010711">
    <property type="protein sequence ID" value="KAK3269856.1"/>
    <property type="molecule type" value="Genomic_DNA"/>
</dbReference>
<organism evidence="4 5">
    <name type="scientific">Cymbomonas tetramitiformis</name>
    <dbReference type="NCBI Taxonomy" id="36881"/>
    <lineage>
        <taxon>Eukaryota</taxon>
        <taxon>Viridiplantae</taxon>
        <taxon>Chlorophyta</taxon>
        <taxon>Pyramimonadophyceae</taxon>
        <taxon>Pyramimonadales</taxon>
        <taxon>Pyramimonadaceae</taxon>
        <taxon>Cymbomonas</taxon>
    </lineage>
</organism>
<reference evidence="4 5" key="1">
    <citation type="journal article" date="2015" name="Genome Biol. Evol.">
        <title>Comparative Genomics of a Bacterivorous Green Alga Reveals Evolutionary Causalities and Consequences of Phago-Mixotrophic Mode of Nutrition.</title>
        <authorList>
            <person name="Burns J.A."/>
            <person name="Paasch A."/>
            <person name="Narechania A."/>
            <person name="Kim E."/>
        </authorList>
    </citation>
    <scope>NUCLEOTIDE SEQUENCE [LARGE SCALE GENOMIC DNA]</scope>
    <source>
        <strain evidence="4 5">PLY_AMNH</strain>
    </source>
</reference>
<evidence type="ECO:0000256" key="1">
    <source>
        <dbReference type="SAM" id="Coils"/>
    </source>
</evidence>
<proteinExistence type="predicted"/>
<feature type="coiled-coil region" evidence="1">
    <location>
        <begin position="58"/>
        <end position="99"/>
    </location>
</feature>
<name>A0AAE0G2T3_9CHLO</name>
<dbReference type="PANTHER" id="PTHR47383">
    <property type="entry name" value="OS03G0659800 PROTEIN"/>
    <property type="match status" value="1"/>
</dbReference>
<dbReference type="InterPro" id="IPR058935">
    <property type="entry name" value="At4g15545-like_C"/>
</dbReference>